<evidence type="ECO:0000313" key="6">
    <source>
        <dbReference type="EMBL" id="QNI34809.1"/>
    </source>
</evidence>
<dbReference type="InterPro" id="IPR006555">
    <property type="entry name" value="ATP-dep_Helicase_C"/>
</dbReference>
<sequence>MAQAVERALKEHKHLIVEAGTGTGKTLAYLLPALRTGQRSIISTGTKNLQEQLFFKDVPFLESLLGPLRVCYMKGRANYLCRHKLYALRDQPILNGLEEIEQYRAIAEWEKTTETGDRAEIDSLPETSAVWAKLDARSDACLGQSCPNYERCFITEMRRKAAESDVVIVNHHLFFADLAIKRQAKAAPDAGVLPEAAAVIFDEAHELEDVASSYFGISLSNVRFEELARDLETMLRAKQALSSGLQSASQLLRERSRMFFGALPMSAHGEGRMQFGNREEFLETQGDLYIALLNSLHRMEGELEHVRGVEEAPGLKKRTTDIREHLKFLMEADDRNTVFWLERRNAGRTREAGRNTYLQATPIDVSQLLSELLFENFPSVILTSATLTVQGGFEHIRKRVGMQDARELVVPSHFKYGEQALLYLPPEMPDPRDATFQDQAIKQIRRVLELSEGRAFCLFTSYQQMRDVYERLLMELPYPLLLQGTAPRKALLEEFRATPNAVLFGTSSFWQGVDVQGEALSCVIIDRLPFAVPTDPVVQARMRAIEDGGGSPFFEYQVPSAVITLKQGFGRLIRSLEDRGVLVLLDPRIQRQRYGRIFLDSLPPYRVTQDITAVSEFFAED</sequence>
<dbReference type="EMBL" id="CP060394">
    <property type="protein sequence ID" value="QNI34809.1"/>
    <property type="molecule type" value="Genomic_DNA"/>
</dbReference>
<proteinExistence type="inferred from homology"/>
<accession>A0A7G8BQI9</accession>
<dbReference type="Pfam" id="PF13307">
    <property type="entry name" value="Helicase_C_2"/>
    <property type="match status" value="1"/>
</dbReference>
<dbReference type="SUPFAM" id="SSF52540">
    <property type="entry name" value="P-loop containing nucleoside triphosphate hydrolases"/>
    <property type="match status" value="2"/>
</dbReference>
<organism evidence="6 7">
    <name type="scientific">Alloacidobacterium dinghuense</name>
    <dbReference type="NCBI Taxonomy" id="2763107"/>
    <lineage>
        <taxon>Bacteria</taxon>
        <taxon>Pseudomonadati</taxon>
        <taxon>Acidobacteriota</taxon>
        <taxon>Terriglobia</taxon>
        <taxon>Terriglobales</taxon>
        <taxon>Acidobacteriaceae</taxon>
        <taxon>Alloacidobacterium</taxon>
    </lineage>
</organism>
<dbReference type="Gene3D" id="3.40.50.300">
    <property type="entry name" value="P-loop containing nucleotide triphosphate hydrolases"/>
    <property type="match status" value="2"/>
</dbReference>
<comment type="similarity">
    <text evidence="4">Belongs to the helicase family. DinG subfamily.</text>
</comment>
<dbReference type="GO" id="GO:0005524">
    <property type="term" value="F:ATP binding"/>
    <property type="evidence" value="ECO:0007669"/>
    <property type="project" value="UniProtKB-KW"/>
</dbReference>
<evidence type="ECO:0000256" key="4">
    <source>
        <dbReference type="ARBA" id="ARBA00038058"/>
    </source>
</evidence>
<dbReference type="PANTHER" id="PTHR11472">
    <property type="entry name" value="DNA REPAIR DEAD HELICASE RAD3/XP-D SUBFAMILY MEMBER"/>
    <property type="match status" value="1"/>
</dbReference>
<evidence type="ECO:0000256" key="2">
    <source>
        <dbReference type="ARBA" id="ARBA00022801"/>
    </source>
</evidence>
<dbReference type="GO" id="GO:0016818">
    <property type="term" value="F:hydrolase activity, acting on acid anhydrides, in phosphorus-containing anhydrides"/>
    <property type="evidence" value="ECO:0007669"/>
    <property type="project" value="InterPro"/>
</dbReference>
<dbReference type="Pfam" id="PF00270">
    <property type="entry name" value="DEAD"/>
    <property type="match status" value="1"/>
</dbReference>
<dbReference type="InterPro" id="IPR011545">
    <property type="entry name" value="DEAD/DEAH_box_helicase_dom"/>
</dbReference>
<dbReference type="PROSITE" id="PS51193">
    <property type="entry name" value="HELICASE_ATP_BIND_2"/>
    <property type="match status" value="1"/>
</dbReference>
<dbReference type="InterPro" id="IPR014013">
    <property type="entry name" value="Helic_SF1/SF2_ATP-bd_DinG/Rad3"/>
</dbReference>
<keyword evidence="6" id="KW-0347">Helicase</keyword>
<keyword evidence="2" id="KW-0378">Hydrolase</keyword>
<dbReference type="SMART" id="SM00491">
    <property type="entry name" value="HELICc2"/>
    <property type="match status" value="1"/>
</dbReference>
<dbReference type="KEGG" id="adin:H7849_05285"/>
<feature type="domain" description="Helicase ATP-binding" evidence="5">
    <location>
        <begin position="1"/>
        <end position="255"/>
    </location>
</feature>
<reference evidence="6 7" key="1">
    <citation type="submission" date="2020-08" db="EMBL/GenBank/DDBJ databases">
        <title>Edaphobacter telluris sp. nov. and Acidobacterium dinghuensis sp. nov., two acidobacteria isolated from forest soil.</title>
        <authorList>
            <person name="Fu J."/>
            <person name="Qiu L."/>
        </authorList>
    </citation>
    <scope>NUCLEOTIDE SEQUENCE [LARGE SCALE GENOMIC DNA]</scope>
    <source>
        <strain evidence="6">4Y35</strain>
    </source>
</reference>
<dbReference type="GO" id="GO:0006281">
    <property type="term" value="P:DNA repair"/>
    <property type="evidence" value="ECO:0007669"/>
    <property type="project" value="TreeGrafter"/>
</dbReference>
<dbReference type="FunFam" id="3.40.50.300:FF:000437">
    <property type="entry name" value="ATP-dependent DNA helicase DinG"/>
    <property type="match status" value="1"/>
</dbReference>
<dbReference type="InterPro" id="IPR045028">
    <property type="entry name" value="DinG/Rad3-like"/>
</dbReference>
<evidence type="ECO:0000256" key="3">
    <source>
        <dbReference type="ARBA" id="ARBA00022840"/>
    </source>
</evidence>
<protein>
    <submittedName>
        <fullName evidence="6">ATP-dependent DNA helicase</fullName>
    </submittedName>
</protein>
<evidence type="ECO:0000259" key="5">
    <source>
        <dbReference type="PROSITE" id="PS51193"/>
    </source>
</evidence>
<keyword evidence="3" id="KW-0067">ATP-binding</keyword>
<name>A0A7G8BQI9_9BACT</name>
<evidence type="ECO:0000313" key="7">
    <source>
        <dbReference type="Proteomes" id="UP000515312"/>
    </source>
</evidence>
<dbReference type="InterPro" id="IPR027417">
    <property type="entry name" value="P-loop_NTPase"/>
</dbReference>
<gene>
    <name evidence="6" type="ORF">H7849_05285</name>
</gene>
<evidence type="ECO:0000256" key="1">
    <source>
        <dbReference type="ARBA" id="ARBA00022741"/>
    </source>
</evidence>
<dbReference type="PANTHER" id="PTHR11472:SF34">
    <property type="entry name" value="REGULATOR OF TELOMERE ELONGATION HELICASE 1"/>
    <property type="match status" value="1"/>
</dbReference>
<dbReference type="GO" id="GO:0003676">
    <property type="term" value="F:nucleic acid binding"/>
    <property type="evidence" value="ECO:0007669"/>
    <property type="project" value="InterPro"/>
</dbReference>
<dbReference type="AlphaFoldDB" id="A0A7G8BQI9"/>
<keyword evidence="7" id="KW-1185">Reference proteome</keyword>
<dbReference type="GO" id="GO:0003678">
    <property type="term" value="F:DNA helicase activity"/>
    <property type="evidence" value="ECO:0007669"/>
    <property type="project" value="TreeGrafter"/>
</dbReference>
<keyword evidence="1" id="KW-0547">Nucleotide-binding</keyword>
<dbReference type="Proteomes" id="UP000515312">
    <property type="component" value="Chromosome"/>
</dbReference>